<dbReference type="SUPFAM" id="SSF51230">
    <property type="entry name" value="Single hybrid motif"/>
    <property type="match status" value="1"/>
</dbReference>
<evidence type="ECO:0000256" key="1">
    <source>
        <dbReference type="ARBA" id="ARBA00009249"/>
    </source>
</evidence>
<gene>
    <name evidence="3 5" type="primary">gcvH</name>
    <name evidence="5" type="ORF">F1978_10580</name>
</gene>
<dbReference type="CDD" id="cd06848">
    <property type="entry name" value="GCS_H"/>
    <property type="match status" value="1"/>
</dbReference>
<dbReference type="InterPro" id="IPR017453">
    <property type="entry name" value="GCV_H_sub"/>
</dbReference>
<dbReference type="InterPro" id="IPR033753">
    <property type="entry name" value="GCV_H/Fam206"/>
</dbReference>
<dbReference type="PANTHER" id="PTHR11715:SF3">
    <property type="entry name" value="GLYCINE CLEAVAGE SYSTEM H PROTEIN-RELATED"/>
    <property type="match status" value="1"/>
</dbReference>
<proteinExistence type="inferred from homology"/>
<feature type="domain" description="Lipoyl-binding" evidence="4">
    <location>
        <begin position="24"/>
        <end position="106"/>
    </location>
</feature>
<dbReference type="InterPro" id="IPR000089">
    <property type="entry name" value="Biotin_lipoyl"/>
</dbReference>
<dbReference type="RefSeq" id="WP_139527479.1">
    <property type="nucleotide sequence ID" value="NZ_CP048602.1"/>
</dbReference>
<feature type="modified residue" description="N6-lipoyllysine" evidence="3">
    <location>
        <position position="65"/>
    </location>
</feature>
<comment type="caution">
    <text evidence="5">The sequence shown here is derived from an EMBL/GenBank/DDBJ whole genome shotgun (WGS) entry which is preliminary data.</text>
</comment>
<dbReference type="Pfam" id="PF01597">
    <property type="entry name" value="GCV_H"/>
    <property type="match status" value="1"/>
</dbReference>
<evidence type="ECO:0000313" key="5">
    <source>
        <dbReference type="EMBL" id="KAE8438164.1"/>
    </source>
</evidence>
<evidence type="ECO:0000313" key="6">
    <source>
        <dbReference type="Proteomes" id="UP000466130"/>
    </source>
</evidence>
<comment type="cofactor">
    <cofactor evidence="3">
        <name>(R)-lipoate</name>
        <dbReference type="ChEBI" id="CHEBI:83088"/>
    </cofactor>
    <text evidence="3">Binds 1 lipoyl cofactor covalently.</text>
</comment>
<dbReference type="Gene3D" id="2.40.50.100">
    <property type="match status" value="1"/>
</dbReference>
<evidence type="ECO:0000256" key="3">
    <source>
        <dbReference type="HAMAP-Rule" id="MF_00272"/>
    </source>
</evidence>
<comment type="function">
    <text evidence="3">The glycine cleavage system catalyzes the degradation of glycine. The H protein shuttles the methylamine group of glycine from the P protein to the T protein.</text>
</comment>
<organism evidence="5 6">
    <name type="scientific">Vreelandella piezotolerans</name>
    <dbReference type="NCBI Taxonomy" id="2609667"/>
    <lineage>
        <taxon>Bacteria</taxon>
        <taxon>Pseudomonadati</taxon>
        <taxon>Pseudomonadota</taxon>
        <taxon>Gammaproteobacteria</taxon>
        <taxon>Oceanospirillales</taxon>
        <taxon>Halomonadaceae</taxon>
        <taxon>Vreelandella</taxon>
    </lineage>
</organism>
<comment type="subunit">
    <text evidence="3">The glycine cleavage system is composed of four proteins: P, T, L and H.</text>
</comment>
<dbReference type="InterPro" id="IPR002930">
    <property type="entry name" value="GCV_H"/>
</dbReference>
<evidence type="ECO:0000259" key="4">
    <source>
        <dbReference type="PROSITE" id="PS50968"/>
    </source>
</evidence>
<evidence type="ECO:0000256" key="2">
    <source>
        <dbReference type="ARBA" id="ARBA00022823"/>
    </source>
</evidence>
<reference evidence="5 6" key="1">
    <citation type="submission" date="2019-09" db="EMBL/GenBank/DDBJ databases">
        <title>The Halomonas whole genome shotgun (WGS).</title>
        <authorList>
            <person name="Xie Z."/>
        </authorList>
    </citation>
    <scope>NUCLEOTIDE SEQUENCE [LARGE SCALE GENOMIC DNA]</scope>
    <source>
        <strain evidence="5 6">NBT06E8</strain>
    </source>
</reference>
<dbReference type="InterPro" id="IPR011053">
    <property type="entry name" value="Single_hybrid_motif"/>
</dbReference>
<keyword evidence="2 3" id="KW-0450">Lipoyl</keyword>
<accession>A0ABQ6X823</accession>
<dbReference type="PROSITE" id="PS50968">
    <property type="entry name" value="BIOTINYL_LIPOYL"/>
    <property type="match status" value="1"/>
</dbReference>
<comment type="similarity">
    <text evidence="1 3">Belongs to the GcvH family.</text>
</comment>
<dbReference type="Proteomes" id="UP000466130">
    <property type="component" value="Unassembled WGS sequence"/>
</dbReference>
<dbReference type="NCBIfam" id="NF002270">
    <property type="entry name" value="PRK01202.1"/>
    <property type="match status" value="1"/>
</dbReference>
<dbReference type="InterPro" id="IPR003016">
    <property type="entry name" value="2-oxoA_DH_lipoyl-BS"/>
</dbReference>
<dbReference type="PROSITE" id="PS00189">
    <property type="entry name" value="LIPOYL"/>
    <property type="match status" value="1"/>
</dbReference>
<dbReference type="PANTHER" id="PTHR11715">
    <property type="entry name" value="GLYCINE CLEAVAGE SYSTEM H PROTEIN"/>
    <property type="match status" value="1"/>
</dbReference>
<dbReference type="NCBIfam" id="TIGR00527">
    <property type="entry name" value="gcvH"/>
    <property type="match status" value="1"/>
</dbReference>
<sequence length="129" mass="13848">MSNLPANLRYAASHEWVLDNQDGTVTVGITDHAQEALGDVVFVELPEVGQALNKGKEFGVIESVKAASDLYSPVDGEVVEVNEALEDAPETVNDAPYEGGWIMKVRVTDQALEGLLDADAYQATLSNDD</sequence>
<name>A0ABQ6X823_9GAMM</name>
<protein>
    <recommendedName>
        <fullName evidence="3">Glycine cleavage system H protein</fullName>
    </recommendedName>
</protein>
<keyword evidence="6" id="KW-1185">Reference proteome</keyword>
<dbReference type="EMBL" id="VWRT01000009">
    <property type="protein sequence ID" value="KAE8438164.1"/>
    <property type="molecule type" value="Genomic_DNA"/>
</dbReference>
<dbReference type="HAMAP" id="MF_00272">
    <property type="entry name" value="GcvH"/>
    <property type="match status" value="1"/>
</dbReference>